<evidence type="ECO:0000313" key="3">
    <source>
        <dbReference type="Proteomes" id="UP000183642"/>
    </source>
</evidence>
<accession>A0A1I5IIZ4</accession>
<protein>
    <submittedName>
        <fullName evidence="2">Cytochrome c-type biogenesis protein</fullName>
    </submittedName>
</protein>
<evidence type="ECO:0000256" key="1">
    <source>
        <dbReference type="SAM" id="Phobius"/>
    </source>
</evidence>
<name>A0A1I5IIZ4_9ACTN</name>
<keyword evidence="1" id="KW-1133">Transmembrane helix</keyword>
<keyword evidence="1" id="KW-0472">Membrane</keyword>
<keyword evidence="1" id="KW-0812">Transmembrane</keyword>
<gene>
    <name evidence="2" type="ORF">SAMN05660359_04648</name>
</gene>
<dbReference type="AlphaFoldDB" id="A0A1I5IIZ4"/>
<proteinExistence type="predicted"/>
<dbReference type="RefSeq" id="WP_244274429.1">
    <property type="nucleotide sequence ID" value="NZ_FOWE01000015.1"/>
</dbReference>
<organism evidence="2 3">
    <name type="scientific">Geodermatophilus obscurus</name>
    <dbReference type="NCBI Taxonomy" id="1861"/>
    <lineage>
        <taxon>Bacteria</taxon>
        <taxon>Bacillati</taxon>
        <taxon>Actinomycetota</taxon>
        <taxon>Actinomycetes</taxon>
        <taxon>Geodermatophilales</taxon>
        <taxon>Geodermatophilaceae</taxon>
        <taxon>Geodermatophilus</taxon>
    </lineage>
</organism>
<reference evidence="3" key="1">
    <citation type="submission" date="2016-10" db="EMBL/GenBank/DDBJ databases">
        <authorList>
            <person name="Varghese N."/>
            <person name="Submissions S."/>
        </authorList>
    </citation>
    <scope>NUCLEOTIDE SEQUENCE [LARGE SCALE GENOMIC DNA]</scope>
    <source>
        <strain evidence="3">DSM 43161</strain>
    </source>
</reference>
<feature type="transmembrane region" description="Helical" evidence="1">
    <location>
        <begin position="17"/>
        <end position="41"/>
    </location>
</feature>
<keyword evidence="3" id="KW-1185">Reference proteome</keyword>
<dbReference type="Proteomes" id="UP000183642">
    <property type="component" value="Unassembled WGS sequence"/>
</dbReference>
<dbReference type="EMBL" id="FOWE01000015">
    <property type="protein sequence ID" value="SFO60537.1"/>
    <property type="molecule type" value="Genomic_DNA"/>
</dbReference>
<evidence type="ECO:0000313" key="2">
    <source>
        <dbReference type="EMBL" id="SFO60537.1"/>
    </source>
</evidence>
<sequence>MGDLGATFAGVVTDGSLLLAVAVAALVGLISLASPCVLPLVPGYLGYVAGPTGASAVHGGANGSATAPQQQV</sequence>